<feature type="transmembrane region" description="Helical" evidence="6">
    <location>
        <begin position="118"/>
        <end position="136"/>
    </location>
</feature>
<feature type="transmembrane region" description="Helical" evidence="6">
    <location>
        <begin position="583"/>
        <end position="606"/>
    </location>
</feature>
<evidence type="ECO:0000256" key="5">
    <source>
        <dbReference type="ARBA" id="ARBA00023136"/>
    </source>
</evidence>
<evidence type="ECO:0000256" key="1">
    <source>
        <dbReference type="ARBA" id="ARBA00004141"/>
    </source>
</evidence>
<feature type="transmembrane region" description="Helical" evidence="6">
    <location>
        <begin position="464"/>
        <end position="485"/>
    </location>
</feature>
<dbReference type="InterPro" id="IPR004813">
    <property type="entry name" value="OPT"/>
</dbReference>
<proteinExistence type="predicted"/>
<feature type="transmembrane region" description="Helical" evidence="6">
    <location>
        <begin position="93"/>
        <end position="112"/>
    </location>
</feature>
<dbReference type="EMBL" id="JACOGK010000016">
    <property type="protein sequence ID" value="MBC3536901.1"/>
    <property type="molecule type" value="Genomic_DNA"/>
</dbReference>
<sequence>MSEHETRPAEEYNPPMSPYKEYQEINAYVVGWGMFFAALFALAVGYLSLKIGQTVDAFAPVSVLAMGMAVLFKRKNAFPETVHIQAIASAGTNILGGTMFILPALFILHIYGVSYWEMVTPIVLGGILGVFLATMFRRYFVEEMDKAYPFPSGRAAAQVLACNEGGAAKLMVLSGFIAMCYDFVLNSLGWWKEVITTTTFQWGTALADKHKLLFSLDNDAALLGIGYFTGLRYACIIAAGSFFAWVVCIPVVYYLGGDHLMVIKGQQVLLANAPVTAVFNQYVRHIGIGMLAMAGVIGLLSMSKVVGGVVKKAATDMFSSRAAGQEKLLRTQQDIPMNYLVIGTFLMVVLFTVFFHLTCSENLTQTLLAFVIVLIFAFMLSVVGISSIAFTGNEPVSGMTIFMIIVSAVIMASVGMSGDSGIVAILMMAAFLCSTLSVAGNFMSEQKVAYLTGATPRKMQQWQLVSIVLASFVSVGVIILLNNAYGFTGEGALQAPQANAMAAIVQPMMGGGEAPWPLYMAGAFFAVILWMIKIPPLAFALGAYLPMGINTPVLVGGIVSYLVSHSSKDDAINELRLSEGSTVASGFVAGGAIGSLISAVLHIAGIDWFMKAWEATPAATYLGIVAYLVLCAFIYKMAVRIKERKAENKAE</sequence>
<dbReference type="RefSeq" id="WP_186503055.1">
    <property type="nucleotide sequence ID" value="NZ_JACOGK010000016.1"/>
</dbReference>
<gene>
    <name evidence="7" type="ORF">H8J70_06525</name>
</gene>
<feature type="transmembrane region" description="Helical" evidence="6">
    <location>
        <begin position="282"/>
        <end position="302"/>
    </location>
</feature>
<feature type="transmembrane region" description="Helical" evidence="6">
    <location>
        <begin position="396"/>
        <end position="416"/>
    </location>
</feature>
<evidence type="ECO:0000256" key="2">
    <source>
        <dbReference type="ARBA" id="ARBA00022448"/>
    </source>
</evidence>
<accession>A0ABR6VL14</accession>
<feature type="transmembrane region" description="Helical" evidence="6">
    <location>
        <begin position="233"/>
        <end position="255"/>
    </location>
</feature>
<organism evidence="7 8">
    <name type="scientific">Megasphaera hominis</name>
    <dbReference type="NCBI Taxonomy" id="159836"/>
    <lineage>
        <taxon>Bacteria</taxon>
        <taxon>Bacillati</taxon>
        <taxon>Bacillota</taxon>
        <taxon>Negativicutes</taxon>
        <taxon>Veillonellales</taxon>
        <taxon>Veillonellaceae</taxon>
        <taxon>Megasphaera</taxon>
    </lineage>
</organism>
<dbReference type="PANTHER" id="PTHR31645:SF0">
    <property type="entry name" value="OLIGOPEPTIDE TRANSPORTER YGL114W-RELATED"/>
    <property type="match status" value="1"/>
</dbReference>
<keyword evidence="4 6" id="KW-1133">Transmembrane helix</keyword>
<dbReference type="PANTHER" id="PTHR31645">
    <property type="entry name" value="OLIGOPEPTIDE TRANSPORTER YGL114W-RELATED"/>
    <property type="match status" value="1"/>
</dbReference>
<keyword evidence="2" id="KW-0813">Transport</keyword>
<feature type="transmembrane region" description="Helical" evidence="6">
    <location>
        <begin position="516"/>
        <end position="532"/>
    </location>
</feature>
<reference evidence="7 8" key="1">
    <citation type="submission" date="2020-08" db="EMBL/GenBank/DDBJ databases">
        <authorList>
            <person name="Liu C."/>
            <person name="Sun Q."/>
        </authorList>
    </citation>
    <scope>NUCLEOTIDE SEQUENCE [LARGE SCALE GENOMIC DNA]</scope>
    <source>
        <strain evidence="7 8">NSJ-59</strain>
    </source>
</reference>
<evidence type="ECO:0000313" key="7">
    <source>
        <dbReference type="EMBL" id="MBC3536901.1"/>
    </source>
</evidence>
<protein>
    <submittedName>
        <fullName evidence="7">Oligopeptide transporter, OPT family</fullName>
    </submittedName>
</protein>
<dbReference type="InterPro" id="IPR045035">
    <property type="entry name" value="YSL-like"/>
</dbReference>
<feature type="transmembrane region" description="Helical" evidence="6">
    <location>
        <begin position="337"/>
        <end position="355"/>
    </location>
</feature>
<keyword evidence="8" id="KW-1185">Reference proteome</keyword>
<feature type="transmembrane region" description="Helical" evidence="6">
    <location>
        <begin position="422"/>
        <end position="443"/>
    </location>
</feature>
<evidence type="ECO:0000256" key="3">
    <source>
        <dbReference type="ARBA" id="ARBA00022692"/>
    </source>
</evidence>
<comment type="caution">
    <text evidence="7">The sequence shown here is derived from an EMBL/GenBank/DDBJ whole genome shotgun (WGS) entry which is preliminary data.</text>
</comment>
<keyword evidence="5 6" id="KW-0472">Membrane</keyword>
<dbReference type="Pfam" id="PF03169">
    <property type="entry name" value="OPT"/>
    <property type="match status" value="1"/>
</dbReference>
<feature type="transmembrane region" description="Helical" evidence="6">
    <location>
        <begin position="25"/>
        <end position="49"/>
    </location>
</feature>
<feature type="transmembrane region" description="Helical" evidence="6">
    <location>
        <begin position="618"/>
        <end position="635"/>
    </location>
</feature>
<name>A0ABR6VL14_9FIRM</name>
<feature type="transmembrane region" description="Helical" evidence="6">
    <location>
        <begin position="367"/>
        <end position="389"/>
    </location>
</feature>
<dbReference type="NCBIfam" id="TIGR00733">
    <property type="entry name" value="OPT family oligopeptide transporter"/>
    <property type="match status" value="1"/>
</dbReference>
<keyword evidence="3 6" id="KW-0812">Transmembrane</keyword>
<dbReference type="Proteomes" id="UP000606870">
    <property type="component" value="Unassembled WGS sequence"/>
</dbReference>
<evidence type="ECO:0000256" key="4">
    <source>
        <dbReference type="ARBA" id="ARBA00022989"/>
    </source>
</evidence>
<comment type="subcellular location">
    <subcellularLocation>
        <location evidence="1">Membrane</location>
        <topology evidence="1">Multi-pass membrane protein</topology>
    </subcellularLocation>
</comment>
<feature type="transmembrane region" description="Helical" evidence="6">
    <location>
        <begin position="55"/>
        <end position="72"/>
    </location>
</feature>
<dbReference type="InterPro" id="IPR004814">
    <property type="entry name" value="Oligopep_transpt"/>
</dbReference>
<evidence type="ECO:0000256" key="6">
    <source>
        <dbReference type="SAM" id="Phobius"/>
    </source>
</evidence>
<evidence type="ECO:0000313" key="8">
    <source>
        <dbReference type="Proteomes" id="UP000606870"/>
    </source>
</evidence>